<feature type="transmembrane region" description="Helical" evidence="1">
    <location>
        <begin position="123"/>
        <end position="147"/>
    </location>
</feature>
<gene>
    <name evidence="2" type="ORF">Pla52o_50150</name>
</gene>
<dbReference type="RefSeq" id="WP_146596965.1">
    <property type="nucleotide sequence ID" value="NZ_SJPT01000010.1"/>
</dbReference>
<sequence>MTTNHDSLRANVRRWTLILGVLQITVGCIVGFIPPTAVAWFRGIVMAHIEFTANGILMVAFGFLVNELALGRKALWVWFATLQIGTWTNGAAGVAAAFMGASSKLMPTINEAFPPPHGTDNPIVSGSLQVCGVTIMVMLLLTLYGLWQSRGADKVPIA</sequence>
<keyword evidence="1" id="KW-0472">Membrane</keyword>
<keyword evidence="1" id="KW-0812">Transmembrane</keyword>
<keyword evidence="1" id="KW-1133">Transmembrane helix</keyword>
<evidence type="ECO:0000313" key="2">
    <source>
        <dbReference type="EMBL" id="TWU17800.1"/>
    </source>
</evidence>
<dbReference type="OrthoDB" id="7061410at2"/>
<name>A0A5C6BZL4_9BACT</name>
<evidence type="ECO:0008006" key="4">
    <source>
        <dbReference type="Google" id="ProtNLM"/>
    </source>
</evidence>
<dbReference type="AlphaFoldDB" id="A0A5C6BZL4"/>
<feature type="transmembrane region" description="Helical" evidence="1">
    <location>
        <begin position="76"/>
        <end position="103"/>
    </location>
</feature>
<dbReference type="Proteomes" id="UP000316304">
    <property type="component" value="Unassembled WGS sequence"/>
</dbReference>
<accession>A0A5C6BZL4</accession>
<feature type="transmembrane region" description="Helical" evidence="1">
    <location>
        <begin position="12"/>
        <end position="33"/>
    </location>
</feature>
<evidence type="ECO:0000256" key="1">
    <source>
        <dbReference type="SAM" id="Phobius"/>
    </source>
</evidence>
<keyword evidence="3" id="KW-1185">Reference proteome</keyword>
<organism evidence="2 3">
    <name type="scientific">Novipirellula galeiformis</name>
    <dbReference type="NCBI Taxonomy" id="2528004"/>
    <lineage>
        <taxon>Bacteria</taxon>
        <taxon>Pseudomonadati</taxon>
        <taxon>Planctomycetota</taxon>
        <taxon>Planctomycetia</taxon>
        <taxon>Pirellulales</taxon>
        <taxon>Pirellulaceae</taxon>
        <taxon>Novipirellula</taxon>
    </lineage>
</organism>
<dbReference type="EMBL" id="SJPT01000010">
    <property type="protein sequence ID" value="TWU17800.1"/>
    <property type="molecule type" value="Genomic_DNA"/>
</dbReference>
<reference evidence="2 3" key="1">
    <citation type="submission" date="2019-02" db="EMBL/GenBank/DDBJ databases">
        <title>Deep-cultivation of Planctomycetes and their phenomic and genomic characterization uncovers novel biology.</title>
        <authorList>
            <person name="Wiegand S."/>
            <person name="Jogler M."/>
            <person name="Boedeker C."/>
            <person name="Pinto D."/>
            <person name="Vollmers J."/>
            <person name="Rivas-Marin E."/>
            <person name="Kohn T."/>
            <person name="Peeters S.H."/>
            <person name="Heuer A."/>
            <person name="Rast P."/>
            <person name="Oberbeckmann S."/>
            <person name="Bunk B."/>
            <person name="Jeske O."/>
            <person name="Meyerdierks A."/>
            <person name="Storesund J.E."/>
            <person name="Kallscheuer N."/>
            <person name="Luecker S."/>
            <person name="Lage O.M."/>
            <person name="Pohl T."/>
            <person name="Merkel B.J."/>
            <person name="Hornburger P."/>
            <person name="Mueller R.-W."/>
            <person name="Bruemmer F."/>
            <person name="Labrenz M."/>
            <person name="Spormann A.M."/>
            <person name="Op Den Camp H."/>
            <person name="Overmann J."/>
            <person name="Amann R."/>
            <person name="Jetten M.S.M."/>
            <person name="Mascher T."/>
            <person name="Medema M.H."/>
            <person name="Devos D.P."/>
            <person name="Kaster A.-K."/>
            <person name="Ovreas L."/>
            <person name="Rohde M."/>
            <person name="Galperin M.Y."/>
            <person name="Jogler C."/>
        </authorList>
    </citation>
    <scope>NUCLEOTIDE SEQUENCE [LARGE SCALE GENOMIC DNA]</scope>
    <source>
        <strain evidence="2 3">Pla52o</strain>
    </source>
</reference>
<evidence type="ECO:0000313" key="3">
    <source>
        <dbReference type="Proteomes" id="UP000316304"/>
    </source>
</evidence>
<comment type="caution">
    <text evidence="2">The sequence shown here is derived from an EMBL/GenBank/DDBJ whole genome shotgun (WGS) entry which is preliminary data.</text>
</comment>
<feature type="transmembrane region" description="Helical" evidence="1">
    <location>
        <begin position="39"/>
        <end position="64"/>
    </location>
</feature>
<protein>
    <recommendedName>
        <fullName evidence="4">(Hydroxyamino)benzene mutase</fullName>
    </recommendedName>
</protein>
<proteinExistence type="predicted"/>